<evidence type="ECO:0000256" key="1">
    <source>
        <dbReference type="SAM" id="MobiDB-lite"/>
    </source>
</evidence>
<protein>
    <submittedName>
        <fullName evidence="2">Uncharacterized protein</fullName>
    </submittedName>
</protein>
<reference evidence="2" key="1">
    <citation type="submission" date="2023-03" db="EMBL/GenBank/DDBJ databases">
        <title>Massive genome expansion in bonnet fungi (Mycena s.s.) driven by repeated elements and novel gene families across ecological guilds.</title>
        <authorList>
            <consortium name="Lawrence Berkeley National Laboratory"/>
            <person name="Harder C.B."/>
            <person name="Miyauchi S."/>
            <person name="Viragh M."/>
            <person name="Kuo A."/>
            <person name="Thoen E."/>
            <person name="Andreopoulos B."/>
            <person name="Lu D."/>
            <person name="Skrede I."/>
            <person name="Drula E."/>
            <person name="Henrissat B."/>
            <person name="Morin E."/>
            <person name="Kohler A."/>
            <person name="Barry K."/>
            <person name="LaButti K."/>
            <person name="Morin E."/>
            <person name="Salamov A."/>
            <person name="Lipzen A."/>
            <person name="Mereny Z."/>
            <person name="Hegedus B."/>
            <person name="Baldrian P."/>
            <person name="Stursova M."/>
            <person name="Weitz H."/>
            <person name="Taylor A."/>
            <person name="Grigoriev I.V."/>
            <person name="Nagy L.G."/>
            <person name="Martin F."/>
            <person name="Kauserud H."/>
        </authorList>
    </citation>
    <scope>NUCLEOTIDE SEQUENCE</scope>
    <source>
        <strain evidence="2">CBHHK200</strain>
    </source>
</reference>
<proteinExistence type="predicted"/>
<name>A0AAD6X212_9AGAR</name>
<evidence type="ECO:0000313" key="2">
    <source>
        <dbReference type="EMBL" id="KAJ7031926.1"/>
    </source>
</evidence>
<feature type="region of interest" description="Disordered" evidence="1">
    <location>
        <begin position="264"/>
        <end position="289"/>
    </location>
</feature>
<dbReference type="Proteomes" id="UP001218188">
    <property type="component" value="Unassembled WGS sequence"/>
</dbReference>
<gene>
    <name evidence="2" type="ORF">C8F04DRAFT_1108629</name>
</gene>
<dbReference type="AlphaFoldDB" id="A0AAD6X212"/>
<sequence>MGDLAALRDELAQNAHFLANANIPSTLTWKKIGSDNVLVSTEAAAEYDNAVQPTTDNEETPTEVPELDPALLSMVAKVATSDFWLTPCGHWKGPTSFTPTFADLKLNCRLVAHEDSVFKGDFKKVLDNVSALMAKAATSGHSRQGIFDPKEQPKTSLKVRHVVFAEKGPGDDDDGYDLRDWPVKSPAAREALVAMEDTHRIYALPAYDINGNLIPPSQYGTLMGAVVRATISLSHWNIAREARDSYVADIVSLRVLVPTAPIASTSSPRKRKAVETTDPGASPMKKARN</sequence>
<dbReference type="EMBL" id="JARJCM010000077">
    <property type="protein sequence ID" value="KAJ7031926.1"/>
    <property type="molecule type" value="Genomic_DNA"/>
</dbReference>
<organism evidence="2 3">
    <name type="scientific">Mycena alexandri</name>
    <dbReference type="NCBI Taxonomy" id="1745969"/>
    <lineage>
        <taxon>Eukaryota</taxon>
        <taxon>Fungi</taxon>
        <taxon>Dikarya</taxon>
        <taxon>Basidiomycota</taxon>
        <taxon>Agaricomycotina</taxon>
        <taxon>Agaricomycetes</taxon>
        <taxon>Agaricomycetidae</taxon>
        <taxon>Agaricales</taxon>
        <taxon>Marasmiineae</taxon>
        <taxon>Mycenaceae</taxon>
        <taxon>Mycena</taxon>
    </lineage>
</organism>
<accession>A0AAD6X212</accession>
<comment type="caution">
    <text evidence="2">The sequence shown here is derived from an EMBL/GenBank/DDBJ whole genome shotgun (WGS) entry which is preliminary data.</text>
</comment>
<keyword evidence="3" id="KW-1185">Reference proteome</keyword>
<evidence type="ECO:0000313" key="3">
    <source>
        <dbReference type="Proteomes" id="UP001218188"/>
    </source>
</evidence>